<accession>A0A6G0W9C0</accession>
<keyword evidence="10" id="KW-0233">DNA recombination</keyword>
<dbReference type="Gene3D" id="1.10.340.70">
    <property type="match status" value="1"/>
</dbReference>
<keyword evidence="4" id="KW-0378">Hydrolase</keyword>
<feature type="compositionally biased region" description="Polar residues" evidence="11">
    <location>
        <begin position="676"/>
        <end position="689"/>
    </location>
</feature>
<evidence type="ECO:0000256" key="2">
    <source>
        <dbReference type="ARBA" id="ARBA00022723"/>
    </source>
</evidence>
<dbReference type="GO" id="GO:0004190">
    <property type="term" value="F:aspartic-type endopeptidase activity"/>
    <property type="evidence" value="ECO:0007669"/>
    <property type="project" value="UniProtKB-KW"/>
</dbReference>
<evidence type="ECO:0000256" key="3">
    <source>
        <dbReference type="ARBA" id="ARBA00022750"/>
    </source>
</evidence>
<dbReference type="GO" id="GO:0015074">
    <property type="term" value="P:DNA integration"/>
    <property type="evidence" value="ECO:0007669"/>
    <property type="project" value="UniProtKB-KW"/>
</dbReference>
<evidence type="ECO:0000256" key="9">
    <source>
        <dbReference type="ARBA" id="ARBA00023125"/>
    </source>
</evidence>
<dbReference type="GO" id="GO:0003964">
    <property type="term" value="F:RNA-directed DNA polymerase activity"/>
    <property type="evidence" value="ECO:0007669"/>
    <property type="project" value="UniProtKB-KW"/>
</dbReference>
<evidence type="ECO:0000313" key="14">
    <source>
        <dbReference type="Proteomes" id="UP000481153"/>
    </source>
</evidence>
<keyword evidence="7" id="KW-0695">RNA-directed DNA polymerase</keyword>
<keyword evidence="8" id="KW-0808">Transferase</keyword>
<evidence type="ECO:0000259" key="12">
    <source>
        <dbReference type="PROSITE" id="PS50994"/>
    </source>
</evidence>
<dbReference type="VEuPathDB" id="FungiDB:AeMF1_018666"/>
<sequence>MDTPPATSTIDVSHFSPEQQATLTDLLRLIPENIVRGLFSGVNPQDQIIVIESFRLHGEATAQSAVHAAAKRTQEEAALLYEADLLKATAKIAGLEESNRNLASHARRSDSPSSGIDDIFIDSRVSRDRPLKLKVSKYGGAPDEHLFRWFSEVKLALGAQLVTNETLRVAFALSHLQGRARDWAYNLHMLDDEAFPSFESLVEQLKEQYVHSNVETRFRAVQTGSYKRPSEEEPSSLLALSEVRSDLFDRIRGLYSLDPALSRTIDAITAGKSLCTKVVQIGRFTFHDDLLWYTVTPEDAPRVAVPCDPTLRAEIIREFHDTPSGGHFGRDKTYLSVARSFWWPRLYKAVARFVASCGVCQAVKAAPHSQAPLQSLDVPLELWESVSMDFIFGLPGDRAGNTGIFTLVDRASKYLIALPVKASITAEQSARLFFDNVYCHFGLPSSIVSDRDPRFTSHFWRALFALCGTTLYMSSSDHPESDGQTERANRVLEDILRSYALSRPKTWSSMLPTACFAYNTSVHASTGFTPFYAVHLKHPRLPSDVDRPVLSVGGISDDIPRRTAASVEHFASSRESVLLRLRENIASAQAKQAREANKHNRGNTNVYLVNDLVYLHTSAVKGTGGSSKLRNPWLGPFPIRKVISPVDYELELPDDWDIHPAIYTGKLKRHVPQEEVTPSTPQTESSPAGSLSGEPEDARSRGLSPAKVAQQDARVPSTSSVGGRRAFFRKLLHLKKARLQIATLRTLNMELLLKALKTTFKLLLGVVIPAAQFRDFITQERQIVLHHASRASRTLLRLSARTFRFRQSRARARTRSTLAARRLSRSAGASTAASIAS</sequence>
<keyword evidence="5" id="KW-0460">Magnesium</keyword>
<dbReference type="InterPro" id="IPR001584">
    <property type="entry name" value="Integrase_cat-core"/>
</dbReference>
<dbReference type="GO" id="GO:0006508">
    <property type="term" value="P:proteolysis"/>
    <property type="evidence" value="ECO:0007669"/>
    <property type="project" value="UniProtKB-KW"/>
</dbReference>
<gene>
    <name evidence="13" type="ORF">Ae201684_017666</name>
</gene>
<keyword evidence="8" id="KW-0548">Nucleotidyltransferase</keyword>
<evidence type="ECO:0000256" key="5">
    <source>
        <dbReference type="ARBA" id="ARBA00022842"/>
    </source>
</evidence>
<evidence type="ECO:0000313" key="13">
    <source>
        <dbReference type="EMBL" id="KAF0723436.1"/>
    </source>
</evidence>
<keyword evidence="3" id="KW-0064">Aspartyl protease</keyword>
<evidence type="ECO:0000256" key="6">
    <source>
        <dbReference type="ARBA" id="ARBA00022908"/>
    </source>
</evidence>
<dbReference type="InterPro" id="IPR036397">
    <property type="entry name" value="RNaseH_sf"/>
</dbReference>
<dbReference type="GO" id="GO:0003887">
    <property type="term" value="F:DNA-directed DNA polymerase activity"/>
    <property type="evidence" value="ECO:0007669"/>
    <property type="project" value="UniProtKB-KW"/>
</dbReference>
<dbReference type="SUPFAM" id="SSF53098">
    <property type="entry name" value="Ribonuclease H-like"/>
    <property type="match status" value="1"/>
</dbReference>
<dbReference type="AlphaFoldDB" id="A0A6G0W9C0"/>
<keyword evidence="6" id="KW-0229">DNA integration</keyword>
<dbReference type="EMBL" id="VJMJ01000307">
    <property type="protein sequence ID" value="KAF0723436.1"/>
    <property type="molecule type" value="Genomic_DNA"/>
</dbReference>
<reference evidence="13 14" key="1">
    <citation type="submission" date="2019-07" db="EMBL/GenBank/DDBJ databases">
        <title>Genomics analysis of Aphanomyces spp. identifies a new class of oomycete effector associated with host adaptation.</title>
        <authorList>
            <person name="Gaulin E."/>
        </authorList>
    </citation>
    <scope>NUCLEOTIDE SEQUENCE [LARGE SCALE GENOMIC DNA]</scope>
    <source>
        <strain evidence="13 14">ATCC 201684</strain>
    </source>
</reference>
<name>A0A6G0W9C0_9STRA</name>
<dbReference type="InterPro" id="IPR041588">
    <property type="entry name" value="Integrase_H2C2"/>
</dbReference>
<dbReference type="GO" id="GO:0046872">
    <property type="term" value="F:metal ion binding"/>
    <property type="evidence" value="ECO:0007669"/>
    <property type="project" value="UniProtKB-KW"/>
</dbReference>
<dbReference type="VEuPathDB" id="FungiDB:AeMF1_006183"/>
<keyword evidence="8" id="KW-0239">DNA-directed DNA polymerase</keyword>
<feature type="region of interest" description="Disordered" evidence="11">
    <location>
        <begin position="669"/>
        <end position="720"/>
    </location>
</feature>
<dbReference type="Gene3D" id="3.30.420.10">
    <property type="entry name" value="Ribonuclease H-like superfamily/Ribonuclease H"/>
    <property type="match status" value="1"/>
</dbReference>
<keyword evidence="2" id="KW-0479">Metal-binding</keyword>
<protein>
    <recommendedName>
        <fullName evidence="12">Integrase catalytic domain-containing protein</fullName>
    </recommendedName>
</protein>
<dbReference type="InterPro" id="IPR012337">
    <property type="entry name" value="RNaseH-like_sf"/>
</dbReference>
<keyword evidence="14" id="KW-1185">Reference proteome</keyword>
<dbReference type="Pfam" id="PF24626">
    <property type="entry name" value="SH3_Tf2-1"/>
    <property type="match status" value="1"/>
</dbReference>
<dbReference type="Pfam" id="PF17921">
    <property type="entry name" value="Integrase_H2C2"/>
    <property type="match status" value="1"/>
</dbReference>
<dbReference type="InterPro" id="IPR050951">
    <property type="entry name" value="Retrovirus_Pol_polyprotein"/>
</dbReference>
<evidence type="ECO:0000256" key="11">
    <source>
        <dbReference type="SAM" id="MobiDB-lite"/>
    </source>
</evidence>
<dbReference type="InterPro" id="IPR056924">
    <property type="entry name" value="SH3_Tf2-1"/>
</dbReference>
<dbReference type="GO" id="GO:0006310">
    <property type="term" value="P:DNA recombination"/>
    <property type="evidence" value="ECO:0007669"/>
    <property type="project" value="UniProtKB-KW"/>
</dbReference>
<evidence type="ECO:0000256" key="4">
    <source>
        <dbReference type="ARBA" id="ARBA00022801"/>
    </source>
</evidence>
<evidence type="ECO:0000256" key="10">
    <source>
        <dbReference type="ARBA" id="ARBA00023172"/>
    </source>
</evidence>
<evidence type="ECO:0000256" key="1">
    <source>
        <dbReference type="ARBA" id="ARBA00022670"/>
    </source>
</evidence>
<keyword evidence="1" id="KW-0645">Protease</keyword>
<dbReference type="Proteomes" id="UP000481153">
    <property type="component" value="Unassembled WGS sequence"/>
</dbReference>
<dbReference type="PANTHER" id="PTHR37984">
    <property type="entry name" value="PROTEIN CBG26694"/>
    <property type="match status" value="1"/>
</dbReference>
<dbReference type="PANTHER" id="PTHR37984:SF5">
    <property type="entry name" value="PROTEIN NYNRIN-LIKE"/>
    <property type="match status" value="1"/>
</dbReference>
<keyword evidence="9" id="KW-0238">DNA-binding</keyword>
<organism evidence="13 14">
    <name type="scientific">Aphanomyces euteiches</name>
    <dbReference type="NCBI Taxonomy" id="100861"/>
    <lineage>
        <taxon>Eukaryota</taxon>
        <taxon>Sar</taxon>
        <taxon>Stramenopiles</taxon>
        <taxon>Oomycota</taxon>
        <taxon>Saprolegniomycetes</taxon>
        <taxon>Saprolegniales</taxon>
        <taxon>Verrucalvaceae</taxon>
        <taxon>Aphanomyces</taxon>
    </lineage>
</organism>
<evidence type="ECO:0000256" key="7">
    <source>
        <dbReference type="ARBA" id="ARBA00022918"/>
    </source>
</evidence>
<comment type="caution">
    <text evidence="13">The sequence shown here is derived from an EMBL/GenBank/DDBJ whole genome shotgun (WGS) entry which is preliminary data.</text>
</comment>
<evidence type="ECO:0000256" key="8">
    <source>
        <dbReference type="ARBA" id="ARBA00022932"/>
    </source>
</evidence>
<dbReference type="FunFam" id="1.10.340.70:FF:000001">
    <property type="entry name" value="Retrovirus-related Pol polyprotein from transposon gypsy-like Protein"/>
    <property type="match status" value="1"/>
</dbReference>
<dbReference type="PROSITE" id="PS50994">
    <property type="entry name" value="INTEGRASE"/>
    <property type="match status" value="1"/>
</dbReference>
<proteinExistence type="predicted"/>
<feature type="domain" description="Integrase catalytic" evidence="12">
    <location>
        <begin position="375"/>
        <end position="538"/>
    </location>
</feature>
<dbReference type="GO" id="GO:0003677">
    <property type="term" value="F:DNA binding"/>
    <property type="evidence" value="ECO:0007669"/>
    <property type="project" value="UniProtKB-KW"/>
</dbReference>